<reference evidence="3" key="1">
    <citation type="journal article" date="2014" name="Genome Announc.">
        <title>Draft genome sequence of the plant-pathogenic soil fungus Rhizoctonia solani anastomosis group 3 strain Rhs1AP.</title>
        <authorList>
            <person name="Cubeta M.A."/>
            <person name="Thomas E."/>
            <person name="Dean R.A."/>
            <person name="Jabaji S."/>
            <person name="Neate S.M."/>
            <person name="Tavantzis S."/>
            <person name="Toda T."/>
            <person name="Vilgalys R."/>
            <person name="Bharathan N."/>
            <person name="Fedorova-Abrams N."/>
            <person name="Pakala S.B."/>
            <person name="Pakala S.M."/>
            <person name="Zafar N."/>
            <person name="Joardar V."/>
            <person name="Losada L."/>
            <person name="Nierman W.C."/>
        </authorList>
    </citation>
    <scope>NUCLEOTIDE SEQUENCE [LARGE SCALE GENOMIC DNA]</scope>
    <source>
        <strain evidence="3">AG-3</strain>
    </source>
</reference>
<dbReference type="Proteomes" id="UP000030108">
    <property type="component" value="Unassembled WGS sequence"/>
</dbReference>
<evidence type="ECO:0000313" key="3">
    <source>
        <dbReference type="Proteomes" id="UP000030108"/>
    </source>
</evidence>
<organism evidence="2 3">
    <name type="scientific">Rhizoctonia solani AG-3 Rhs1AP</name>
    <dbReference type="NCBI Taxonomy" id="1086054"/>
    <lineage>
        <taxon>Eukaryota</taxon>
        <taxon>Fungi</taxon>
        <taxon>Dikarya</taxon>
        <taxon>Basidiomycota</taxon>
        <taxon>Agaricomycotina</taxon>
        <taxon>Agaricomycetes</taxon>
        <taxon>Cantharellales</taxon>
        <taxon>Ceratobasidiaceae</taxon>
        <taxon>Rhizoctonia</taxon>
    </lineage>
</organism>
<name>X8J1P0_9AGAM</name>
<sequence>MSRLGIIRGVFELDGAIDITFDTPWSTIHLANVHARLDSSGPVFSEAEVRETVLANPSLASLAITSQPRWLRKPDSITGTRSSVILSFEDPDGAIARTLLKTPIYAFGSPVTVKPWLPKPAIKTRTTSSGPHHSGDAMDVV</sequence>
<gene>
    <name evidence="2" type="ORF">RSOL_098080</name>
</gene>
<comment type="caution">
    <text evidence="2">The sequence shown here is derived from an EMBL/GenBank/DDBJ whole genome shotgun (WGS) entry which is preliminary data.</text>
</comment>
<feature type="non-terminal residue" evidence="2">
    <location>
        <position position="141"/>
    </location>
</feature>
<dbReference type="AlphaFoldDB" id="X8J1P0"/>
<evidence type="ECO:0000256" key="1">
    <source>
        <dbReference type="SAM" id="MobiDB-lite"/>
    </source>
</evidence>
<dbReference type="EMBL" id="JATN01000322">
    <property type="protein sequence ID" value="EUC55186.1"/>
    <property type="molecule type" value="Genomic_DNA"/>
</dbReference>
<accession>X8J1P0</accession>
<evidence type="ECO:0000313" key="2">
    <source>
        <dbReference type="EMBL" id="EUC55186.1"/>
    </source>
</evidence>
<dbReference type="OrthoDB" id="3265803at2759"/>
<feature type="region of interest" description="Disordered" evidence="1">
    <location>
        <begin position="122"/>
        <end position="141"/>
    </location>
</feature>
<protein>
    <submittedName>
        <fullName evidence="2">Uncharacterized protein</fullName>
    </submittedName>
</protein>
<proteinExistence type="predicted"/>